<dbReference type="InterPro" id="IPR005119">
    <property type="entry name" value="LysR_subst-bd"/>
</dbReference>
<keyword evidence="3" id="KW-0238">DNA-binding</keyword>
<dbReference type="InterPro" id="IPR000847">
    <property type="entry name" value="LysR_HTH_N"/>
</dbReference>
<dbReference type="InterPro" id="IPR036388">
    <property type="entry name" value="WH-like_DNA-bd_sf"/>
</dbReference>
<dbReference type="EMBL" id="AGCI01000118">
    <property type="protein sequence ID" value="EHM37403.1"/>
    <property type="molecule type" value="Genomic_DNA"/>
</dbReference>
<dbReference type="Pfam" id="PF03466">
    <property type="entry name" value="LysR_substrate"/>
    <property type="match status" value="1"/>
</dbReference>
<dbReference type="Proteomes" id="UP000005959">
    <property type="component" value="Unassembled WGS sequence"/>
</dbReference>
<evidence type="ECO:0000313" key="7">
    <source>
        <dbReference type="Proteomes" id="UP000005959"/>
    </source>
</evidence>
<dbReference type="HOGENOM" id="CLU_039613_35_1_6"/>
<dbReference type="PANTHER" id="PTHR30579">
    <property type="entry name" value="TRANSCRIPTIONAL REGULATOR"/>
    <property type="match status" value="1"/>
</dbReference>
<dbReference type="AlphaFoldDB" id="G9YE16"/>
<evidence type="ECO:0000259" key="5">
    <source>
        <dbReference type="PROSITE" id="PS50931"/>
    </source>
</evidence>
<dbReference type="SUPFAM" id="SSF53850">
    <property type="entry name" value="Periplasmic binding protein-like II"/>
    <property type="match status" value="1"/>
</dbReference>
<feature type="domain" description="HTH lysR-type" evidence="5">
    <location>
        <begin position="11"/>
        <end position="68"/>
    </location>
</feature>
<sequence>MLINGGLNRMFDQETLRTFIRVAETRSFSKAAECLHKTPAAISYRIKTLEESLGTQLFLRTTRTVSLTPAGTHLLERCHQWLSWIDAMPDELSQVNDGVERQVNIVVNNLLYNASSAAKLLTWLNQRFPFTQFQLSRQVYMGVWDAMLYDDFQLAIGVTGSESLSNSIRTLPFGEVSWVFVLAPHHPLAASSGPLTNTLLRGYPAINIEDTSRNLTKRIAWLLPGQKEIKVPDMQTKLECHLDGLGVGFLPKNICQPFIERGQLLTRDVENKRQPSPLSLAWSKDRNGKAVQEIVSLFKYGDERIRGFLTNIDKYTLL</sequence>
<protein>
    <submittedName>
        <fullName evidence="6">HTH-type transcriptional activator AllS</fullName>
    </submittedName>
</protein>
<dbReference type="Pfam" id="PF00126">
    <property type="entry name" value="HTH_1"/>
    <property type="match status" value="1"/>
</dbReference>
<evidence type="ECO:0000256" key="4">
    <source>
        <dbReference type="ARBA" id="ARBA00023163"/>
    </source>
</evidence>
<evidence type="ECO:0000256" key="2">
    <source>
        <dbReference type="ARBA" id="ARBA00023015"/>
    </source>
</evidence>
<accession>G9YE16</accession>
<dbReference type="InterPro" id="IPR050176">
    <property type="entry name" value="LTTR"/>
</dbReference>
<evidence type="ECO:0000256" key="3">
    <source>
        <dbReference type="ARBA" id="ARBA00023125"/>
    </source>
</evidence>
<comment type="similarity">
    <text evidence="1">Belongs to the LysR transcriptional regulatory family.</text>
</comment>
<reference evidence="6 7" key="1">
    <citation type="submission" date="2011-08" db="EMBL/GenBank/DDBJ databases">
        <authorList>
            <person name="Weinstock G."/>
            <person name="Sodergren E."/>
            <person name="Clifton S."/>
            <person name="Fulton L."/>
            <person name="Fulton B."/>
            <person name="Courtney L."/>
            <person name="Fronick C."/>
            <person name="Harrison M."/>
            <person name="Strong C."/>
            <person name="Farmer C."/>
            <person name="Delahaunty K."/>
            <person name="Markovic C."/>
            <person name="Hall O."/>
            <person name="Minx P."/>
            <person name="Tomlinson C."/>
            <person name="Mitreva M."/>
            <person name="Hou S."/>
            <person name="Chen J."/>
            <person name="Wollam A."/>
            <person name="Pepin K.H."/>
            <person name="Johnson M."/>
            <person name="Bhonagiri V."/>
            <person name="Zhang X."/>
            <person name="Suruliraj S."/>
            <person name="Warren W."/>
            <person name="Chinwalla A."/>
            <person name="Mardis E.R."/>
            <person name="Wilson R.K."/>
        </authorList>
    </citation>
    <scope>NUCLEOTIDE SEQUENCE [LARGE SCALE GENOMIC DNA]</scope>
    <source>
        <strain evidence="6 7">ATCC 51873</strain>
    </source>
</reference>
<dbReference type="PROSITE" id="PS50931">
    <property type="entry name" value="HTH_LYSR"/>
    <property type="match status" value="1"/>
</dbReference>
<dbReference type="NCBIfam" id="NF007501">
    <property type="entry name" value="PRK10094.1"/>
    <property type="match status" value="1"/>
</dbReference>
<dbReference type="Gene3D" id="1.10.10.10">
    <property type="entry name" value="Winged helix-like DNA-binding domain superfamily/Winged helix DNA-binding domain"/>
    <property type="match status" value="1"/>
</dbReference>
<dbReference type="PANTHER" id="PTHR30579:SF0">
    <property type="entry name" value="HTH-TYPE TRANSCRIPTIONAL ACTIVATOR ALLS"/>
    <property type="match status" value="1"/>
</dbReference>
<dbReference type="GO" id="GO:0003677">
    <property type="term" value="F:DNA binding"/>
    <property type="evidence" value="ECO:0007669"/>
    <property type="project" value="UniProtKB-KW"/>
</dbReference>
<evidence type="ECO:0000256" key="1">
    <source>
        <dbReference type="ARBA" id="ARBA00009437"/>
    </source>
</evidence>
<dbReference type="InterPro" id="IPR036390">
    <property type="entry name" value="WH_DNA-bd_sf"/>
</dbReference>
<dbReference type="SUPFAM" id="SSF46785">
    <property type="entry name" value="Winged helix' DNA-binding domain"/>
    <property type="match status" value="1"/>
</dbReference>
<dbReference type="PATRIC" id="fig|1002364.3.peg.4371"/>
<dbReference type="PRINTS" id="PR00039">
    <property type="entry name" value="HTHLYSR"/>
</dbReference>
<keyword evidence="2" id="KW-0805">Transcription regulation</keyword>
<dbReference type="FunFam" id="1.10.10.10:FF:000001">
    <property type="entry name" value="LysR family transcriptional regulator"/>
    <property type="match status" value="1"/>
</dbReference>
<name>G9YE16_HAFAL</name>
<comment type="caution">
    <text evidence="6">The sequence shown here is derived from an EMBL/GenBank/DDBJ whole genome shotgun (WGS) entry which is preliminary data.</text>
</comment>
<evidence type="ECO:0000313" key="6">
    <source>
        <dbReference type="EMBL" id="EHM37403.1"/>
    </source>
</evidence>
<keyword evidence="4" id="KW-0804">Transcription</keyword>
<gene>
    <name evidence="6" type="ORF">HMPREF0454_04864</name>
</gene>
<dbReference type="GO" id="GO:0003700">
    <property type="term" value="F:DNA-binding transcription factor activity"/>
    <property type="evidence" value="ECO:0007669"/>
    <property type="project" value="InterPro"/>
</dbReference>
<proteinExistence type="inferred from homology"/>
<organism evidence="6 7">
    <name type="scientific">Hafnia alvei ATCC 51873</name>
    <dbReference type="NCBI Taxonomy" id="1002364"/>
    <lineage>
        <taxon>Bacteria</taxon>
        <taxon>Pseudomonadati</taxon>
        <taxon>Pseudomonadota</taxon>
        <taxon>Gammaproteobacteria</taxon>
        <taxon>Enterobacterales</taxon>
        <taxon>Hafniaceae</taxon>
        <taxon>Hafnia</taxon>
    </lineage>
</organism>
<dbReference type="Gene3D" id="3.40.190.290">
    <property type="match status" value="1"/>
</dbReference>